<sequence length="284" mass="31407">MKYPFLLILSTLLFIPACDLENNINQATNLVEENITSASEISEETSHQENSINDYSNLSLETSGQGDFELENRDTIEIIAATFTMTSADSSEITITLADNRTLEFAGNAELENDYTIITSLTNSGMADAEGTLVMQYENGQLKSLEGTGLLDFQPFAIRFYATDENTNSEQNSSSDYIPFYQQQGRGIFSLQGRENENITSMMVQIDENNQATIGVSLQDERIVNFRGSVNHQDAYNINIQLNSSGMADANGLLKLEYGANNSINNLMANGQLDGQNFIINFSK</sequence>
<name>K9YJ12_CYASC</name>
<protein>
    <submittedName>
        <fullName evidence="1">Uncharacterized protein</fullName>
    </submittedName>
</protein>
<reference evidence="2" key="1">
    <citation type="journal article" date="2013" name="Proc. Natl. Acad. Sci. U.S.A.">
        <title>Improving the coverage of the cyanobacterial phylum using diversity-driven genome sequencing.</title>
        <authorList>
            <person name="Shih P.M."/>
            <person name="Wu D."/>
            <person name="Latifi A."/>
            <person name="Axen S.D."/>
            <person name="Fewer D.P."/>
            <person name="Talla E."/>
            <person name="Calteau A."/>
            <person name="Cai F."/>
            <person name="Tandeau de Marsac N."/>
            <person name="Rippka R."/>
            <person name="Herdman M."/>
            <person name="Sivonen K."/>
            <person name="Coursin T."/>
            <person name="Laurent T."/>
            <person name="Goodwin L."/>
            <person name="Nolan M."/>
            <person name="Davenport K.W."/>
            <person name="Han C.S."/>
            <person name="Rubin E.M."/>
            <person name="Eisen J.A."/>
            <person name="Woyke T."/>
            <person name="Gugger M."/>
            <person name="Kerfeld C.A."/>
        </authorList>
    </citation>
    <scope>NUCLEOTIDE SEQUENCE [LARGE SCALE GENOMIC DNA]</scope>
    <source>
        <strain evidence="2">ATCC 29140 / PCC 7202</strain>
    </source>
</reference>
<dbReference type="AlphaFoldDB" id="K9YJ12"/>
<dbReference type="HOGENOM" id="CLU_979047_0_0_3"/>
<dbReference type="KEGG" id="csn:Cyast_0867"/>
<evidence type="ECO:0000313" key="1">
    <source>
        <dbReference type="EMBL" id="AFZ46839.1"/>
    </source>
</evidence>
<evidence type="ECO:0000313" key="2">
    <source>
        <dbReference type="Proteomes" id="UP000010483"/>
    </source>
</evidence>
<organism evidence="1 2">
    <name type="scientific">Cyanobacterium stanieri (strain ATCC 29140 / PCC 7202)</name>
    <dbReference type="NCBI Taxonomy" id="292563"/>
    <lineage>
        <taxon>Bacteria</taxon>
        <taxon>Bacillati</taxon>
        <taxon>Cyanobacteriota</taxon>
        <taxon>Cyanophyceae</taxon>
        <taxon>Oscillatoriophycideae</taxon>
        <taxon>Chroococcales</taxon>
        <taxon>Geminocystaceae</taxon>
        <taxon>Cyanobacterium</taxon>
    </lineage>
</organism>
<dbReference type="BioCyc" id="CSTA292563:G1353-874-MONOMER"/>
<dbReference type="STRING" id="292563.Cyast_0867"/>
<keyword evidence="2" id="KW-1185">Reference proteome</keyword>
<proteinExistence type="predicted"/>
<dbReference type="EMBL" id="CP003940">
    <property type="protein sequence ID" value="AFZ46839.1"/>
    <property type="molecule type" value="Genomic_DNA"/>
</dbReference>
<dbReference type="eggNOG" id="ENOG50331MY">
    <property type="taxonomic scope" value="Bacteria"/>
</dbReference>
<gene>
    <name evidence="1" type="ordered locus">Cyast_0867</name>
</gene>
<accession>K9YJ12</accession>
<dbReference type="Proteomes" id="UP000010483">
    <property type="component" value="Chromosome"/>
</dbReference>